<dbReference type="InterPro" id="IPR027417">
    <property type="entry name" value="P-loop_NTPase"/>
</dbReference>
<keyword evidence="2" id="KW-1185">Reference proteome</keyword>
<dbReference type="SUPFAM" id="SSF52540">
    <property type="entry name" value="P-loop containing nucleoside triphosphate hydrolases"/>
    <property type="match status" value="1"/>
</dbReference>
<evidence type="ECO:0008006" key="3">
    <source>
        <dbReference type="Google" id="ProtNLM"/>
    </source>
</evidence>
<gene>
    <name evidence="1" type="ORF">GCM10025759_15210</name>
</gene>
<reference evidence="2" key="1">
    <citation type="journal article" date="2019" name="Int. J. Syst. Evol. Microbiol.">
        <title>The Global Catalogue of Microorganisms (GCM) 10K type strain sequencing project: providing services to taxonomists for standard genome sequencing and annotation.</title>
        <authorList>
            <consortium name="The Broad Institute Genomics Platform"/>
            <consortium name="The Broad Institute Genome Sequencing Center for Infectious Disease"/>
            <person name="Wu L."/>
            <person name="Ma J."/>
        </authorList>
    </citation>
    <scope>NUCLEOTIDE SEQUENCE [LARGE SCALE GENOMIC DNA]</scope>
    <source>
        <strain evidence="2">JCM 19212</strain>
    </source>
</reference>
<dbReference type="EMBL" id="BAABKY010000002">
    <property type="protein sequence ID" value="GAA5073737.1"/>
    <property type="molecule type" value="Genomic_DNA"/>
</dbReference>
<evidence type="ECO:0000313" key="1">
    <source>
        <dbReference type="EMBL" id="GAA5073737.1"/>
    </source>
</evidence>
<dbReference type="InterPro" id="IPR008868">
    <property type="entry name" value="TniB"/>
</dbReference>
<name>A0ABP9LCU9_9GAMM</name>
<dbReference type="Proteomes" id="UP001501083">
    <property type="component" value="Unassembled WGS sequence"/>
</dbReference>
<sequence length="285" mass="32182">MNDNHRPQPSTPTDAGESKELRFIPVSSHLAALKWLRHLYCHEYGRTRPLSLHLMGEAGMGKSRILKHYHALHQGRLRDPSGFHPLHVILVEAPDDGDCRRLCEGLIRECLPSFEPGRRFRHVEMCVEVLIRSGVRQVLIDEAGNLLHAGRVRQQQTLAVLKRLTNCGLTLCIATTENMRNVLAADEQLHSRFRPLLLPRFQESEEFRVLLAGIDAQQLGPSHLDSQRFVRWFLANGYCTTGAIEKLIYNASLRATGQGNTALTLELLQEAMADPLPPATRGERR</sequence>
<proteinExistence type="predicted"/>
<accession>A0ABP9LCU9</accession>
<dbReference type="RefSeq" id="WP_158986440.1">
    <property type="nucleotide sequence ID" value="NZ_BAABKY010000002.1"/>
</dbReference>
<organism evidence="1 2">
    <name type="scientific">Lysobacter panacisoli</name>
    <dbReference type="NCBI Taxonomy" id="1255263"/>
    <lineage>
        <taxon>Bacteria</taxon>
        <taxon>Pseudomonadati</taxon>
        <taxon>Pseudomonadota</taxon>
        <taxon>Gammaproteobacteria</taxon>
        <taxon>Lysobacterales</taxon>
        <taxon>Lysobacteraceae</taxon>
        <taxon>Lysobacter</taxon>
    </lineage>
</organism>
<dbReference type="Gene3D" id="3.40.50.300">
    <property type="entry name" value="P-loop containing nucleotide triphosphate hydrolases"/>
    <property type="match status" value="1"/>
</dbReference>
<dbReference type="Pfam" id="PF05621">
    <property type="entry name" value="TniB"/>
    <property type="match status" value="1"/>
</dbReference>
<protein>
    <recommendedName>
        <fullName evidence="3">AAA+ ATPase domain-containing protein</fullName>
    </recommendedName>
</protein>
<evidence type="ECO:0000313" key="2">
    <source>
        <dbReference type="Proteomes" id="UP001501083"/>
    </source>
</evidence>
<comment type="caution">
    <text evidence="1">The sequence shown here is derived from an EMBL/GenBank/DDBJ whole genome shotgun (WGS) entry which is preliminary data.</text>
</comment>